<dbReference type="OrthoDB" id="9800565at2"/>
<dbReference type="PANTHER" id="PTHR42850:SF2">
    <property type="entry name" value="BLL5683 PROTEIN"/>
    <property type="match status" value="1"/>
</dbReference>
<reference evidence="5" key="1">
    <citation type="submission" date="2016-10" db="EMBL/GenBank/DDBJ databases">
        <authorList>
            <person name="Varghese N."/>
            <person name="Submissions S."/>
        </authorList>
    </citation>
    <scope>NUCLEOTIDE SEQUENCE [LARGE SCALE GENOMIC DNA]</scope>
    <source>
        <strain evidence="5">ATCC 25963</strain>
    </source>
</reference>
<dbReference type="InterPro" id="IPR000979">
    <property type="entry name" value="Phosphodiesterase_MJ0936/Vps29"/>
</dbReference>
<name>A0A1I1WHV0_9BACT</name>
<dbReference type="EMBL" id="FOMX01000006">
    <property type="protein sequence ID" value="SFD94717.1"/>
    <property type="molecule type" value="Genomic_DNA"/>
</dbReference>
<proteinExistence type="inferred from homology"/>
<comment type="similarity">
    <text evidence="1 2">Belongs to the metallophosphoesterase superfamily. YfcE family.</text>
</comment>
<dbReference type="SUPFAM" id="SSF56300">
    <property type="entry name" value="Metallo-dependent phosphatases"/>
    <property type="match status" value="1"/>
</dbReference>
<evidence type="ECO:0000313" key="4">
    <source>
        <dbReference type="EMBL" id="SFD94717.1"/>
    </source>
</evidence>
<dbReference type="InterPro" id="IPR011152">
    <property type="entry name" value="Pesterase_MJ0912"/>
</dbReference>
<dbReference type="GO" id="GO:0005737">
    <property type="term" value="C:cytoplasm"/>
    <property type="evidence" value="ECO:0007669"/>
    <property type="project" value="TreeGrafter"/>
</dbReference>
<keyword evidence="2" id="KW-0479">Metal-binding</keyword>
<dbReference type="PIRSF" id="PIRSF000883">
    <property type="entry name" value="Pesterase_MJ0912"/>
    <property type="match status" value="1"/>
</dbReference>
<keyword evidence="5" id="KW-1185">Reference proteome</keyword>
<sequence>MRLGLISDIHADHRALLRALDILAERGADKVVCLGDMVEKGLDGDRVVDTLREHAIVCVRGNHDDNAVRRHHEGDRAANEPLLGADAVAFLESLAGERDYCWEGVRVVLSHIAPGGVDEPVLPELLPKRLKRVLRGYEADLVLLGHTHRPMKARHGDVWFVNPGSVAGSRLRDSHTCAIVELPAIAVEVFSLHDGRPVALPSAEPAP</sequence>
<evidence type="ECO:0000256" key="2">
    <source>
        <dbReference type="RuleBase" id="RU362039"/>
    </source>
</evidence>
<accession>A0A1I1WHV0</accession>
<dbReference type="EC" id="3.1.4.-" evidence="2"/>
<dbReference type="Pfam" id="PF12850">
    <property type="entry name" value="Metallophos_2"/>
    <property type="match status" value="1"/>
</dbReference>
<protein>
    <recommendedName>
        <fullName evidence="2">Phosphoesterase</fullName>
        <ecNumber evidence="2">3.1.4.-</ecNumber>
    </recommendedName>
</protein>
<dbReference type="Proteomes" id="UP000199400">
    <property type="component" value="Unassembled WGS sequence"/>
</dbReference>
<dbReference type="GO" id="GO:0016791">
    <property type="term" value="F:phosphatase activity"/>
    <property type="evidence" value="ECO:0007669"/>
    <property type="project" value="TreeGrafter"/>
</dbReference>
<dbReference type="RefSeq" id="WP_096326128.1">
    <property type="nucleotide sequence ID" value="NZ_FOMX01000006.1"/>
</dbReference>
<dbReference type="STRING" id="54.SAMN02745121_02372"/>
<evidence type="ECO:0000313" key="5">
    <source>
        <dbReference type="Proteomes" id="UP000199400"/>
    </source>
</evidence>
<dbReference type="AlphaFoldDB" id="A0A1I1WHV0"/>
<evidence type="ECO:0000259" key="3">
    <source>
        <dbReference type="Pfam" id="PF12850"/>
    </source>
</evidence>
<dbReference type="GO" id="GO:0046872">
    <property type="term" value="F:metal ion binding"/>
    <property type="evidence" value="ECO:0007669"/>
    <property type="project" value="UniProtKB-KW"/>
</dbReference>
<feature type="domain" description="Calcineurin-like phosphoesterase" evidence="3">
    <location>
        <begin position="1"/>
        <end position="182"/>
    </location>
</feature>
<gene>
    <name evidence="4" type="ORF">SAMN02745121_02372</name>
</gene>
<dbReference type="PANTHER" id="PTHR42850">
    <property type="entry name" value="METALLOPHOSPHOESTERASE"/>
    <property type="match status" value="1"/>
</dbReference>
<dbReference type="Gene3D" id="3.60.21.10">
    <property type="match status" value="1"/>
</dbReference>
<dbReference type="InterPro" id="IPR024654">
    <property type="entry name" value="Calcineurin-like_PHP_lpxH"/>
</dbReference>
<organism evidence="4 5">
    <name type="scientific">Nannocystis exedens</name>
    <dbReference type="NCBI Taxonomy" id="54"/>
    <lineage>
        <taxon>Bacteria</taxon>
        <taxon>Pseudomonadati</taxon>
        <taxon>Myxococcota</taxon>
        <taxon>Polyangia</taxon>
        <taxon>Nannocystales</taxon>
        <taxon>Nannocystaceae</taxon>
        <taxon>Nannocystis</taxon>
    </lineage>
</organism>
<dbReference type="NCBIfam" id="TIGR00040">
    <property type="entry name" value="yfcE"/>
    <property type="match status" value="1"/>
</dbReference>
<comment type="cofactor">
    <cofactor evidence="2">
        <name>a divalent metal cation</name>
        <dbReference type="ChEBI" id="CHEBI:60240"/>
    </cofactor>
</comment>
<dbReference type="InterPro" id="IPR050126">
    <property type="entry name" value="Ap4A_hydrolase"/>
</dbReference>
<dbReference type="InterPro" id="IPR029052">
    <property type="entry name" value="Metallo-depent_PP-like"/>
</dbReference>
<evidence type="ECO:0000256" key="1">
    <source>
        <dbReference type="ARBA" id="ARBA00008950"/>
    </source>
</evidence>